<keyword evidence="5 11" id="KW-0378">Hydrolase</keyword>
<evidence type="ECO:0000256" key="4">
    <source>
        <dbReference type="ARBA" id="ARBA00022723"/>
    </source>
</evidence>
<dbReference type="InterPro" id="IPR001952">
    <property type="entry name" value="Alkaline_phosphatase"/>
</dbReference>
<accession>A0A0B1T1D2</accession>
<evidence type="ECO:0000256" key="6">
    <source>
        <dbReference type="ARBA" id="ARBA00022833"/>
    </source>
</evidence>
<feature type="binding site" evidence="9">
    <location>
        <position position="40"/>
    </location>
    <ligand>
        <name>Zn(2+)</name>
        <dbReference type="ChEBI" id="CHEBI:29105"/>
        <label>2</label>
    </ligand>
</feature>
<evidence type="ECO:0000256" key="8">
    <source>
        <dbReference type="PIRSR" id="PIRSR601952-1"/>
    </source>
</evidence>
<dbReference type="CDD" id="cd16012">
    <property type="entry name" value="ALP"/>
    <property type="match status" value="1"/>
</dbReference>
<feature type="active site" description="Phosphoserine intermediate" evidence="8">
    <location>
        <position position="90"/>
    </location>
</feature>
<dbReference type="Proteomes" id="UP000053660">
    <property type="component" value="Unassembled WGS sequence"/>
</dbReference>
<feature type="binding site" evidence="9">
    <location>
        <position position="151"/>
    </location>
    <ligand>
        <name>Mg(2+)</name>
        <dbReference type="ChEBI" id="CHEBI:18420"/>
    </ligand>
</feature>
<dbReference type="GO" id="GO:0046872">
    <property type="term" value="F:metal ion binding"/>
    <property type="evidence" value="ECO:0007669"/>
    <property type="project" value="UniProtKB-KW"/>
</dbReference>
<dbReference type="GO" id="GO:0004035">
    <property type="term" value="F:alkaline phosphatase activity"/>
    <property type="evidence" value="ECO:0007669"/>
    <property type="project" value="UniProtKB-EC"/>
</dbReference>
<feature type="binding site" evidence="9">
    <location>
        <position position="40"/>
    </location>
    <ligand>
        <name>Mg(2+)</name>
        <dbReference type="ChEBI" id="CHEBI:18420"/>
    </ligand>
</feature>
<feature type="non-terminal residue" evidence="12">
    <location>
        <position position="1"/>
    </location>
</feature>
<evidence type="ECO:0000313" key="12">
    <source>
        <dbReference type="EMBL" id="KHJ89577.1"/>
    </source>
</evidence>
<keyword evidence="6 9" id="KW-0862">Zinc</keyword>
<proteinExistence type="inferred from homology"/>
<name>A0A0B1T1D2_OESDE</name>
<keyword evidence="13" id="KW-1185">Reference proteome</keyword>
<sequence length="253" mass="27313">THDVEFWNRIARENIERKLRANPHLLGIKKPKNVILFIGDGMGIATVTGARINKNQEAGNAYLNEPLFFEKFSTAGLVKTSSFSNHVTDSAAGGTALFTGRKVDSKTLGLKPKSGVICTDAENLTITDGIVEGALQNDLAVGLVTTTRVTHATPGALYAKGIHRDIENDVEAKKFGVPNCTDIARQLLSYPASEFKVIMGGGKDNLVDKSRGGRRNDGLNVDLEWSKLGGNRRVIGDMEALQTHKASDEKLLG</sequence>
<evidence type="ECO:0000256" key="11">
    <source>
        <dbReference type="RuleBase" id="RU003947"/>
    </source>
</evidence>
<evidence type="ECO:0000256" key="5">
    <source>
        <dbReference type="ARBA" id="ARBA00022801"/>
    </source>
</evidence>
<dbReference type="InterPro" id="IPR017850">
    <property type="entry name" value="Alkaline_phosphatase_core_sf"/>
</dbReference>
<comment type="cofactor">
    <cofactor evidence="9">
        <name>Mg(2+)</name>
        <dbReference type="ChEBI" id="CHEBI:18420"/>
    </cofactor>
    <text evidence="9">Binds 1 Mg(2+) ion.</text>
</comment>
<evidence type="ECO:0000256" key="1">
    <source>
        <dbReference type="ARBA" id="ARBA00005984"/>
    </source>
</evidence>
<dbReference type="AlphaFoldDB" id="A0A0B1T1D2"/>
<dbReference type="PROSITE" id="PS00123">
    <property type="entry name" value="ALKALINE_PHOSPHATASE"/>
    <property type="match status" value="1"/>
</dbReference>
<keyword evidence="7 9" id="KW-0460">Magnesium</keyword>
<dbReference type="PANTHER" id="PTHR11596:SF5">
    <property type="entry name" value="ALKALINE PHOSPHATASE"/>
    <property type="match status" value="1"/>
</dbReference>
<organism evidence="12 13">
    <name type="scientific">Oesophagostomum dentatum</name>
    <name type="common">Nodular worm</name>
    <dbReference type="NCBI Taxonomy" id="61180"/>
    <lineage>
        <taxon>Eukaryota</taxon>
        <taxon>Metazoa</taxon>
        <taxon>Ecdysozoa</taxon>
        <taxon>Nematoda</taxon>
        <taxon>Chromadorea</taxon>
        <taxon>Rhabditida</taxon>
        <taxon>Rhabditina</taxon>
        <taxon>Rhabditomorpha</taxon>
        <taxon>Strongyloidea</taxon>
        <taxon>Strongylidae</taxon>
        <taxon>Oesophagostomum</taxon>
    </lineage>
</organism>
<feature type="binding site" evidence="9">
    <location>
        <position position="153"/>
    </location>
    <ligand>
        <name>Mg(2+)</name>
        <dbReference type="ChEBI" id="CHEBI:18420"/>
    </ligand>
</feature>
<dbReference type="Gene3D" id="3.40.720.10">
    <property type="entry name" value="Alkaline Phosphatase, subunit A"/>
    <property type="match status" value="1"/>
</dbReference>
<dbReference type="OrthoDB" id="5818554at2759"/>
<evidence type="ECO:0000256" key="7">
    <source>
        <dbReference type="ARBA" id="ARBA00022842"/>
    </source>
</evidence>
<dbReference type="EMBL" id="KN554039">
    <property type="protein sequence ID" value="KHJ89577.1"/>
    <property type="molecule type" value="Genomic_DNA"/>
</dbReference>
<evidence type="ECO:0000313" key="13">
    <source>
        <dbReference type="Proteomes" id="UP000053660"/>
    </source>
</evidence>
<protein>
    <recommendedName>
        <fullName evidence="2 11">Alkaline phosphatase</fullName>
        <ecNumber evidence="2 11">3.1.3.1</ecNumber>
    </recommendedName>
</protein>
<comment type="similarity">
    <text evidence="1 10">Belongs to the alkaline phosphatase family.</text>
</comment>
<comment type="catalytic activity">
    <reaction evidence="11">
        <text>a phosphate monoester + H2O = an alcohol + phosphate</text>
        <dbReference type="Rhea" id="RHEA:15017"/>
        <dbReference type="ChEBI" id="CHEBI:15377"/>
        <dbReference type="ChEBI" id="CHEBI:30879"/>
        <dbReference type="ChEBI" id="CHEBI:43474"/>
        <dbReference type="ChEBI" id="CHEBI:67140"/>
        <dbReference type="EC" id="3.1.3.1"/>
    </reaction>
</comment>
<dbReference type="Pfam" id="PF00245">
    <property type="entry name" value="Alk_phosphatase"/>
    <property type="match status" value="1"/>
</dbReference>
<evidence type="ECO:0000256" key="9">
    <source>
        <dbReference type="PIRSR" id="PIRSR601952-2"/>
    </source>
</evidence>
<dbReference type="EC" id="3.1.3.1" evidence="2 11"/>
<dbReference type="PRINTS" id="PR00113">
    <property type="entry name" value="ALKPHPHTASE"/>
</dbReference>
<dbReference type="SMART" id="SM00098">
    <property type="entry name" value="alkPPc"/>
    <property type="match status" value="1"/>
</dbReference>
<dbReference type="SUPFAM" id="SSF53649">
    <property type="entry name" value="Alkaline phosphatase-like"/>
    <property type="match status" value="1"/>
</dbReference>
<comment type="cofactor">
    <cofactor evidence="9">
        <name>Zn(2+)</name>
        <dbReference type="ChEBI" id="CHEBI:29105"/>
    </cofactor>
    <text evidence="9">Binds 2 Zn(2+) ions.</text>
</comment>
<gene>
    <name evidence="12" type="ORF">OESDEN_10595</name>
</gene>
<dbReference type="InterPro" id="IPR018299">
    <property type="entry name" value="Alkaline_phosphatase_AS"/>
</dbReference>
<keyword evidence="3" id="KW-0597">Phosphoprotein</keyword>
<keyword evidence="4 9" id="KW-0479">Metal-binding</keyword>
<evidence type="ECO:0000256" key="3">
    <source>
        <dbReference type="ARBA" id="ARBA00022553"/>
    </source>
</evidence>
<dbReference type="PANTHER" id="PTHR11596">
    <property type="entry name" value="ALKALINE PHOSPHATASE"/>
    <property type="match status" value="1"/>
</dbReference>
<reference evidence="12 13" key="1">
    <citation type="submission" date="2014-03" db="EMBL/GenBank/DDBJ databases">
        <title>Draft genome of the hookworm Oesophagostomum dentatum.</title>
        <authorList>
            <person name="Mitreva M."/>
        </authorList>
    </citation>
    <scope>NUCLEOTIDE SEQUENCE [LARGE SCALE GENOMIC DNA]</scope>
    <source>
        <strain evidence="12 13">OD-Hann</strain>
    </source>
</reference>
<evidence type="ECO:0000256" key="10">
    <source>
        <dbReference type="RuleBase" id="RU003946"/>
    </source>
</evidence>
<evidence type="ECO:0000256" key="2">
    <source>
        <dbReference type="ARBA" id="ARBA00012647"/>
    </source>
</evidence>